<dbReference type="OrthoDB" id="9783748at2"/>
<keyword evidence="3" id="KW-1185">Reference proteome</keyword>
<proteinExistence type="predicted"/>
<evidence type="ECO:0008006" key="4">
    <source>
        <dbReference type="Google" id="ProtNLM"/>
    </source>
</evidence>
<dbReference type="Proteomes" id="UP000294498">
    <property type="component" value="Unassembled WGS sequence"/>
</dbReference>
<reference evidence="2 3" key="1">
    <citation type="submission" date="2019-03" db="EMBL/GenBank/DDBJ databases">
        <title>Genomic Encyclopedia of Type Strains, Phase IV (KMG-IV): sequencing the most valuable type-strain genomes for metagenomic binning, comparative biology and taxonomic classification.</title>
        <authorList>
            <person name="Goeker M."/>
        </authorList>
    </citation>
    <scope>NUCLEOTIDE SEQUENCE [LARGE SCALE GENOMIC DNA]</scope>
    <source>
        <strain evidence="2 3">DSM 100059</strain>
    </source>
</reference>
<name>A0A4R8DIV9_9BACT</name>
<organism evidence="2 3">
    <name type="scientific">Dinghuibacter silviterrae</name>
    <dbReference type="NCBI Taxonomy" id="1539049"/>
    <lineage>
        <taxon>Bacteria</taxon>
        <taxon>Pseudomonadati</taxon>
        <taxon>Bacteroidota</taxon>
        <taxon>Chitinophagia</taxon>
        <taxon>Chitinophagales</taxon>
        <taxon>Chitinophagaceae</taxon>
        <taxon>Dinghuibacter</taxon>
    </lineage>
</organism>
<gene>
    <name evidence="2" type="ORF">EDB95_4766</name>
</gene>
<dbReference type="RefSeq" id="WP_133998251.1">
    <property type="nucleotide sequence ID" value="NZ_SODV01000002.1"/>
</dbReference>
<dbReference type="EMBL" id="SODV01000002">
    <property type="protein sequence ID" value="TDW96930.1"/>
    <property type="molecule type" value="Genomic_DNA"/>
</dbReference>
<dbReference type="Gene3D" id="3.20.20.80">
    <property type="entry name" value="Glycosidases"/>
    <property type="match status" value="1"/>
</dbReference>
<protein>
    <recommendedName>
        <fullName evidence="4">Xylosidase</fullName>
    </recommendedName>
</protein>
<comment type="caution">
    <text evidence="2">The sequence shown here is derived from an EMBL/GenBank/DDBJ whole genome shotgun (WGS) entry which is preliminary data.</text>
</comment>
<evidence type="ECO:0000313" key="3">
    <source>
        <dbReference type="Proteomes" id="UP000294498"/>
    </source>
</evidence>
<feature type="signal peptide" evidence="1">
    <location>
        <begin position="1"/>
        <end position="20"/>
    </location>
</feature>
<keyword evidence="1" id="KW-0732">Signal</keyword>
<evidence type="ECO:0000256" key="1">
    <source>
        <dbReference type="SAM" id="SignalP"/>
    </source>
</evidence>
<dbReference type="AlphaFoldDB" id="A0A4R8DIV9"/>
<evidence type="ECO:0000313" key="2">
    <source>
        <dbReference type="EMBL" id="TDW96930.1"/>
    </source>
</evidence>
<dbReference type="CDD" id="cd11576">
    <property type="entry name" value="GH99_GH71_like_2"/>
    <property type="match status" value="1"/>
</dbReference>
<feature type="chain" id="PRO_5020706710" description="Xylosidase" evidence="1">
    <location>
        <begin position="21"/>
        <end position="427"/>
    </location>
</feature>
<accession>A0A4R8DIV9</accession>
<sequence length="427" mass="48819">MKDKFLSLVVTLLMSGPWFAQGQLRHSSETLYPTYHGLVMAGYQGWFRAEGDGSGAHHFAYGNPQHCGIDVWPDVSEYKKTYETPFLLSDGRHARFFSSVDESTVDVHFHWMQTYGLDGVFMQRFFGNTKPGEGRREATHVLQLALASASKYKRAIAVMYDLSGLRAKDEDCTSIIEDWKYLVDSIRVTRQDGVNTYLHENGKPVVVIWGVGFPDRPYDIRDIGLERLIDFLKNDPVYGHCTVMLGVPTYWRTLDKDCVHDAYLHTLIRQADIIMPWMVGRFSPLLYNDTNRYRDQVQEDEAWCADNHVEYVPCVYPGFSWHNLSQYEFPNDVKPVGSIPREGGQFYWSLLSTAIRAGATMLYVAMFDEVNEGTAIFKVTGQPPLDTARTSFLHLDGEPGDTYLWLTGRAARMLRKEDPLTTTMPQR</sequence>